<sequence length="563" mass="63102">MMARLALERVGEDPQNESKRKAIVELQAKIVAAHDKAILLGKPQDFWERLPFELMFIIFRGAAGNSPIIPMQLSHVCRRWRAVALGSPTLWQILILSNVRPLQKIWLWRQRSQSRIKELQFKEALGNRIFACHNQPAPDATTRDWICKEVKEMDWQFLEICRLDGGCPRSFETAVDKDGHGIIQHLKEFRVTTDSRHWHEWPFRHPTAVKLNSEPSTADGQELVPANFVDFSVPMQTLRLGGIYIFWPLLALYFSNLITLEITNYPQDNFERLRSVMEAVPNLEKLVFKAESPSSRSPFPDVTLAPLTMSRLRHFELCSPSPVSAAWVTADLSLPVLETLRLHGVPDHGDCFDAIIRNMDVNVGSLIELSLRETVVQPGPLARALLQAPLLERLELCSMVLEGGMNSITEMLTKTPAESMEKYGLANLSTSSLALLPITCPSLTHVDLSNCQDLTTGPVLRMVSSRIKLAPSVPDEKPAITPRSADADLSMLDASDAVAGSSLDALSPTVKQIQTLLVDGCPRIEAETLPWLRSHVPVFSCKYISKKEATEKRRNPMTSIFPL</sequence>
<dbReference type="Gene3D" id="3.80.10.10">
    <property type="entry name" value="Ribonuclease Inhibitor"/>
    <property type="match status" value="1"/>
</dbReference>
<proteinExistence type="predicted"/>
<keyword evidence="2" id="KW-1185">Reference proteome</keyword>
<dbReference type="OrthoDB" id="2423701at2759"/>
<comment type="caution">
    <text evidence="1">The sequence shown here is derived from an EMBL/GenBank/DDBJ whole genome shotgun (WGS) entry which is preliminary data.</text>
</comment>
<dbReference type="AlphaFoldDB" id="A0A4Z0A392"/>
<evidence type="ECO:0000313" key="2">
    <source>
        <dbReference type="Proteomes" id="UP000298061"/>
    </source>
</evidence>
<dbReference type="InterPro" id="IPR032675">
    <property type="entry name" value="LRR_dom_sf"/>
</dbReference>
<reference evidence="1 2" key="1">
    <citation type="submission" date="2019-02" db="EMBL/GenBank/DDBJ databases">
        <title>Genome sequencing of the rare red list fungi Hericium alpestre (H. flagellum).</title>
        <authorList>
            <person name="Buettner E."/>
            <person name="Kellner H."/>
        </authorList>
    </citation>
    <scope>NUCLEOTIDE SEQUENCE [LARGE SCALE GENOMIC DNA]</scope>
    <source>
        <strain evidence="1 2">DSM 108284</strain>
    </source>
</reference>
<dbReference type="SUPFAM" id="SSF52047">
    <property type="entry name" value="RNI-like"/>
    <property type="match status" value="1"/>
</dbReference>
<accession>A0A4Z0A392</accession>
<organism evidence="1 2">
    <name type="scientific">Hericium alpestre</name>
    <dbReference type="NCBI Taxonomy" id="135208"/>
    <lineage>
        <taxon>Eukaryota</taxon>
        <taxon>Fungi</taxon>
        <taxon>Dikarya</taxon>
        <taxon>Basidiomycota</taxon>
        <taxon>Agaricomycotina</taxon>
        <taxon>Agaricomycetes</taxon>
        <taxon>Russulales</taxon>
        <taxon>Hericiaceae</taxon>
        <taxon>Hericium</taxon>
    </lineage>
</organism>
<name>A0A4Z0A392_9AGAM</name>
<gene>
    <name evidence="1" type="ORF">EWM64_g3082</name>
</gene>
<dbReference type="EMBL" id="SFCI01000270">
    <property type="protein sequence ID" value="TFY80930.1"/>
    <property type="molecule type" value="Genomic_DNA"/>
</dbReference>
<protein>
    <submittedName>
        <fullName evidence="1">Uncharacterized protein</fullName>
    </submittedName>
</protein>
<dbReference type="STRING" id="135208.A0A4Z0A392"/>
<evidence type="ECO:0000313" key="1">
    <source>
        <dbReference type="EMBL" id="TFY80930.1"/>
    </source>
</evidence>
<dbReference type="InterPro" id="IPR036047">
    <property type="entry name" value="F-box-like_dom_sf"/>
</dbReference>
<dbReference type="SUPFAM" id="SSF81383">
    <property type="entry name" value="F-box domain"/>
    <property type="match status" value="1"/>
</dbReference>
<dbReference type="Proteomes" id="UP000298061">
    <property type="component" value="Unassembled WGS sequence"/>
</dbReference>
<dbReference type="PANTHER" id="PTHR38926">
    <property type="entry name" value="F-BOX DOMAIN CONTAINING PROTEIN, EXPRESSED"/>
    <property type="match status" value="1"/>
</dbReference>
<dbReference type="Gene3D" id="1.20.1280.50">
    <property type="match status" value="1"/>
</dbReference>
<dbReference type="PANTHER" id="PTHR38926:SF72">
    <property type="entry name" value="IM:7136021-RELATED"/>
    <property type="match status" value="1"/>
</dbReference>